<evidence type="ECO:0000313" key="2">
    <source>
        <dbReference type="Proteomes" id="UP001196413"/>
    </source>
</evidence>
<comment type="caution">
    <text evidence="1">The sequence shown here is derived from an EMBL/GenBank/DDBJ whole genome shotgun (WGS) entry which is preliminary data.</text>
</comment>
<reference evidence="1" key="1">
    <citation type="submission" date="2021-06" db="EMBL/GenBank/DDBJ databases">
        <title>Parelaphostrongylus tenuis whole genome reference sequence.</title>
        <authorList>
            <person name="Garwood T.J."/>
            <person name="Larsen P.A."/>
            <person name="Fountain-Jones N.M."/>
            <person name="Garbe J.R."/>
            <person name="Macchietto M.G."/>
            <person name="Kania S.A."/>
            <person name="Gerhold R.W."/>
            <person name="Richards J.E."/>
            <person name="Wolf T.M."/>
        </authorList>
    </citation>
    <scope>NUCLEOTIDE SEQUENCE</scope>
    <source>
        <strain evidence="1">MNPRO001-30</strain>
        <tissue evidence="1">Meninges</tissue>
    </source>
</reference>
<dbReference type="Proteomes" id="UP001196413">
    <property type="component" value="Unassembled WGS sequence"/>
</dbReference>
<accession>A0AAD5QKP1</accession>
<dbReference type="AlphaFoldDB" id="A0AAD5QKP1"/>
<gene>
    <name evidence="1" type="ORF">KIN20_009458</name>
</gene>
<evidence type="ECO:0000313" key="1">
    <source>
        <dbReference type="EMBL" id="KAJ1352944.1"/>
    </source>
</evidence>
<sequence length="58" mass="6681">MITDVTVGQLWVTLKVPYRCHQLKKIDCQKKTHPNSITIDVKQFARSTTSTEIHNKAK</sequence>
<organism evidence="1 2">
    <name type="scientific">Parelaphostrongylus tenuis</name>
    <name type="common">Meningeal worm</name>
    <dbReference type="NCBI Taxonomy" id="148309"/>
    <lineage>
        <taxon>Eukaryota</taxon>
        <taxon>Metazoa</taxon>
        <taxon>Ecdysozoa</taxon>
        <taxon>Nematoda</taxon>
        <taxon>Chromadorea</taxon>
        <taxon>Rhabditida</taxon>
        <taxon>Rhabditina</taxon>
        <taxon>Rhabditomorpha</taxon>
        <taxon>Strongyloidea</taxon>
        <taxon>Metastrongylidae</taxon>
        <taxon>Parelaphostrongylus</taxon>
    </lineage>
</organism>
<dbReference type="EMBL" id="JAHQIW010001571">
    <property type="protein sequence ID" value="KAJ1352944.1"/>
    <property type="molecule type" value="Genomic_DNA"/>
</dbReference>
<proteinExistence type="predicted"/>
<keyword evidence="2" id="KW-1185">Reference proteome</keyword>
<name>A0AAD5QKP1_PARTN</name>
<protein>
    <submittedName>
        <fullName evidence="1">Uncharacterized protein</fullName>
    </submittedName>
</protein>